<dbReference type="AlphaFoldDB" id="A0A167NXG6"/>
<name>A0A167NXG6_CALVF</name>
<accession>A0A167NXG6</accession>
<organism evidence="1 2">
    <name type="scientific">Calocera viscosa (strain TUFC12733)</name>
    <dbReference type="NCBI Taxonomy" id="1330018"/>
    <lineage>
        <taxon>Eukaryota</taxon>
        <taxon>Fungi</taxon>
        <taxon>Dikarya</taxon>
        <taxon>Basidiomycota</taxon>
        <taxon>Agaricomycotina</taxon>
        <taxon>Dacrymycetes</taxon>
        <taxon>Dacrymycetales</taxon>
        <taxon>Dacrymycetaceae</taxon>
        <taxon>Calocera</taxon>
    </lineage>
</organism>
<dbReference type="STRING" id="1330018.A0A167NXG6"/>
<dbReference type="Proteomes" id="UP000076738">
    <property type="component" value="Unassembled WGS sequence"/>
</dbReference>
<sequence>MEGRVDQTLLRRWLTLTPTFLLLDSSSHPSPSGLLSWQLGLQALINLMLALHTRNQLEWETMNAASRALAECWSICLCWTGMELAKGAVQGAGGKLKAVLDRDDPTRYKGRPLYPVEG</sequence>
<gene>
    <name evidence="1" type="ORF">CALVIDRAFT_479224</name>
</gene>
<evidence type="ECO:0000313" key="2">
    <source>
        <dbReference type="Proteomes" id="UP000076738"/>
    </source>
</evidence>
<proteinExistence type="predicted"/>
<evidence type="ECO:0000313" key="1">
    <source>
        <dbReference type="EMBL" id="KZO98185.1"/>
    </source>
</evidence>
<keyword evidence="2" id="KW-1185">Reference proteome</keyword>
<dbReference type="OrthoDB" id="3358904at2759"/>
<reference evidence="1 2" key="1">
    <citation type="journal article" date="2016" name="Mol. Biol. Evol.">
        <title>Comparative Genomics of Early-Diverging Mushroom-Forming Fungi Provides Insights into the Origins of Lignocellulose Decay Capabilities.</title>
        <authorList>
            <person name="Nagy L.G."/>
            <person name="Riley R."/>
            <person name="Tritt A."/>
            <person name="Adam C."/>
            <person name="Daum C."/>
            <person name="Floudas D."/>
            <person name="Sun H."/>
            <person name="Yadav J.S."/>
            <person name="Pangilinan J."/>
            <person name="Larsson K.H."/>
            <person name="Matsuura K."/>
            <person name="Barry K."/>
            <person name="Labutti K."/>
            <person name="Kuo R."/>
            <person name="Ohm R.A."/>
            <person name="Bhattacharya S.S."/>
            <person name="Shirouzu T."/>
            <person name="Yoshinaga Y."/>
            <person name="Martin F.M."/>
            <person name="Grigoriev I.V."/>
            <person name="Hibbett D.S."/>
        </authorList>
    </citation>
    <scope>NUCLEOTIDE SEQUENCE [LARGE SCALE GENOMIC DNA]</scope>
    <source>
        <strain evidence="1 2">TUFC12733</strain>
    </source>
</reference>
<dbReference type="EMBL" id="KV417277">
    <property type="protein sequence ID" value="KZO98185.1"/>
    <property type="molecule type" value="Genomic_DNA"/>
</dbReference>
<protein>
    <submittedName>
        <fullName evidence="1">Uncharacterized protein</fullName>
    </submittedName>
</protein>